<reference evidence="1" key="1">
    <citation type="submission" date="2023-07" db="EMBL/GenBank/DDBJ databases">
        <title>Between Cages and Wild: Unraveling the Impact of Captivity on Animal Microbiomes and Antimicrobial Resistance.</title>
        <authorList>
            <person name="Schmartz G.P."/>
            <person name="Rehner J."/>
            <person name="Schuff M.J."/>
            <person name="Becker S.L."/>
            <person name="Kravczyk M."/>
            <person name="Gurevich A."/>
            <person name="Francke R."/>
            <person name="Mueller R."/>
            <person name="Keller V."/>
            <person name="Keller A."/>
        </authorList>
    </citation>
    <scope>NUCLEOTIDE SEQUENCE</scope>
    <source>
        <strain evidence="1">S12M_St_49</strain>
    </source>
</reference>
<evidence type="ECO:0000313" key="2">
    <source>
        <dbReference type="Proteomes" id="UP001168575"/>
    </source>
</evidence>
<gene>
    <name evidence="1" type="ORF">Q3982_08285</name>
</gene>
<organism evidence="1 2">
    <name type="scientific">Phoenicibacter congonensis</name>
    <dbReference type="NCBI Taxonomy" id="1944646"/>
    <lineage>
        <taxon>Bacteria</taxon>
        <taxon>Bacillati</taxon>
        <taxon>Actinomycetota</taxon>
        <taxon>Coriobacteriia</taxon>
        <taxon>Eggerthellales</taxon>
        <taxon>Eggerthellaceae</taxon>
        <taxon>Phoenicibacter</taxon>
    </lineage>
</organism>
<name>A0AA43U9Q6_9ACTN</name>
<sequence>MGSTSDKVYIVDGYNVLRCGPCYEHLTGPDWTDDSFNLAREMLLNDVTLLVGKEATATIIYDGTRNEFSTGKAQKVGPVSIIFSVTGKDADQTVIELARKARLKTEKVTVISSDASVQNSVMGHGVARMSSRDFCRECNALRQQVAEDLTVKPPKKSTVGSTIPEDVLSKLKNLRDSL</sequence>
<dbReference type="EMBL" id="JAUMVS010000250">
    <property type="protein sequence ID" value="MDO4842655.1"/>
    <property type="molecule type" value="Genomic_DNA"/>
</dbReference>
<dbReference type="InterPro" id="IPR010298">
    <property type="entry name" value="YacP-like"/>
</dbReference>
<accession>A0AA43U9Q6</accession>
<evidence type="ECO:0000313" key="1">
    <source>
        <dbReference type="EMBL" id="MDO4842655.1"/>
    </source>
</evidence>
<proteinExistence type="predicted"/>
<dbReference type="Pfam" id="PF05991">
    <property type="entry name" value="NYN_YacP"/>
    <property type="match status" value="1"/>
</dbReference>
<dbReference type="PANTHER" id="PTHR34547:SF1">
    <property type="entry name" value="YACP-LIKE NYN DOMAIN PROTEIN"/>
    <property type="match status" value="1"/>
</dbReference>
<dbReference type="AlphaFoldDB" id="A0AA43U9Q6"/>
<dbReference type="PANTHER" id="PTHR34547">
    <property type="entry name" value="YACP-LIKE NYN DOMAIN PROTEIN"/>
    <property type="match status" value="1"/>
</dbReference>
<comment type="caution">
    <text evidence="1">The sequence shown here is derived from an EMBL/GenBank/DDBJ whole genome shotgun (WGS) entry which is preliminary data.</text>
</comment>
<dbReference type="Proteomes" id="UP001168575">
    <property type="component" value="Unassembled WGS sequence"/>
</dbReference>
<protein>
    <submittedName>
        <fullName evidence="1">NYN domain-containing protein</fullName>
    </submittedName>
</protein>
<keyword evidence="2" id="KW-1185">Reference proteome</keyword>